<gene>
    <name evidence="4" type="primary">LOC107940138</name>
</gene>
<accession>A0A1U8MU33</accession>
<evidence type="ECO:0008006" key="5">
    <source>
        <dbReference type="Google" id="ProtNLM"/>
    </source>
</evidence>
<feature type="chain" id="PRO_5010546951" description="Secreted protein" evidence="2">
    <location>
        <begin position="18"/>
        <end position="155"/>
    </location>
</feature>
<evidence type="ECO:0000313" key="3">
    <source>
        <dbReference type="Proteomes" id="UP000818029"/>
    </source>
</evidence>
<dbReference type="KEGG" id="ghi:107940138"/>
<feature type="transmembrane region" description="Helical" evidence="1">
    <location>
        <begin position="33"/>
        <end position="55"/>
    </location>
</feature>
<dbReference type="AlphaFoldDB" id="A0A1U8MU33"/>
<keyword evidence="1" id="KW-1133">Transmembrane helix</keyword>
<dbReference type="RefSeq" id="XP_016729058.1">
    <property type="nucleotide sequence ID" value="XM_016873569.2"/>
</dbReference>
<keyword evidence="3" id="KW-1185">Reference proteome</keyword>
<evidence type="ECO:0000313" key="4">
    <source>
        <dbReference type="RefSeq" id="XP_016729058.1"/>
    </source>
</evidence>
<dbReference type="PaxDb" id="3635-A0A1U8MU33"/>
<sequence length="155" mass="17015">MQVGLLLVLGCLRWACATGLRKVGLLQACYFFLLSFFLGAAFWAAKLGCCWVGLGHRIGSGQTRVESGRPDYSKKISFYCFIFFLFIFLSSCSCSSSSFFSSLFSSSSPFGLLRRRRCRCSCCCRHLLRWLANGVGDGSATAVGTEVLVRRPAVG</sequence>
<reference evidence="3" key="1">
    <citation type="journal article" date="2020" name="Nat. Genet.">
        <title>Genomic diversifications of five Gossypium allopolyploid species and their impact on cotton improvement.</title>
        <authorList>
            <person name="Chen Z.J."/>
            <person name="Sreedasyam A."/>
            <person name="Ando A."/>
            <person name="Song Q."/>
            <person name="De Santiago L.M."/>
            <person name="Hulse-Kemp A.M."/>
            <person name="Ding M."/>
            <person name="Ye W."/>
            <person name="Kirkbride R.C."/>
            <person name="Jenkins J."/>
            <person name="Plott C."/>
            <person name="Lovell J."/>
            <person name="Lin Y.M."/>
            <person name="Vaughn R."/>
            <person name="Liu B."/>
            <person name="Simpson S."/>
            <person name="Scheffler B.E."/>
            <person name="Wen L."/>
            <person name="Saski C.A."/>
            <person name="Grover C.E."/>
            <person name="Hu G."/>
            <person name="Conover J.L."/>
            <person name="Carlson J.W."/>
            <person name="Shu S."/>
            <person name="Boston L.B."/>
            <person name="Williams M."/>
            <person name="Peterson D.G."/>
            <person name="McGee K."/>
            <person name="Jones D.C."/>
            <person name="Wendel J.F."/>
            <person name="Stelly D.M."/>
            <person name="Grimwood J."/>
            <person name="Schmutz J."/>
        </authorList>
    </citation>
    <scope>NUCLEOTIDE SEQUENCE [LARGE SCALE GENOMIC DNA]</scope>
    <source>
        <strain evidence="3">cv. TM-1</strain>
    </source>
</reference>
<protein>
    <recommendedName>
        <fullName evidence="5">Secreted protein</fullName>
    </recommendedName>
</protein>
<keyword evidence="2" id="KW-0732">Signal</keyword>
<evidence type="ECO:0000256" key="1">
    <source>
        <dbReference type="SAM" id="Phobius"/>
    </source>
</evidence>
<dbReference type="GeneID" id="107940138"/>
<reference evidence="4" key="2">
    <citation type="submission" date="2025-08" db="UniProtKB">
        <authorList>
            <consortium name="RefSeq"/>
        </authorList>
    </citation>
    <scope>IDENTIFICATION</scope>
</reference>
<feature type="transmembrane region" description="Helical" evidence="1">
    <location>
        <begin position="76"/>
        <end position="100"/>
    </location>
</feature>
<keyword evidence="1" id="KW-0812">Transmembrane</keyword>
<organism evidence="3 4">
    <name type="scientific">Gossypium hirsutum</name>
    <name type="common">Upland cotton</name>
    <name type="synonym">Gossypium mexicanum</name>
    <dbReference type="NCBI Taxonomy" id="3635"/>
    <lineage>
        <taxon>Eukaryota</taxon>
        <taxon>Viridiplantae</taxon>
        <taxon>Streptophyta</taxon>
        <taxon>Embryophyta</taxon>
        <taxon>Tracheophyta</taxon>
        <taxon>Spermatophyta</taxon>
        <taxon>Magnoliopsida</taxon>
        <taxon>eudicotyledons</taxon>
        <taxon>Gunneridae</taxon>
        <taxon>Pentapetalae</taxon>
        <taxon>rosids</taxon>
        <taxon>malvids</taxon>
        <taxon>Malvales</taxon>
        <taxon>Malvaceae</taxon>
        <taxon>Malvoideae</taxon>
        <taxon>Gossypium</taxon>
    </lineage>
</organism>
<name>A0A1U8MU33_GOSHI</name>
<feature type="signal peptide" evidence="2">
    <location>
        <begin position="1"/>
        <end position="17"/>
    </location>
</feature>
<proteinExistence type="predicted"/>
<dbReference type="Proteomes" id="UP000818029">
    <property type="component" value="Chromosome D13"/>
</dbReference>
<keyword evidence="1" id="KW-0472">Membrane</keyword>
<evidence type="ECO:0000256" key="2">
    <source>
        <dbReference type="SAM" id="SignalP"/>
    </source>
</evidence>